<keyword evidence="1" id="KW-0732">Signal</keyword>
<dbReference type="Proteomes" id="UP000317982">
    <property type="component" value="Unassembled WGS sequence"/>
</dbReference>
<proteinExistence type="predicted"/>
<accession>A0A545B036</accession>
<dbReference type="InterPro" id="IPR002213">
    <property type="entry name" value="UDP_glucos_trans"/>
</dbReference>
<dbReference type="GO" id="GO:0016758">
    <property type="term" value="F:hexosyltransferase activity"/>
    <property type="evidence" value="ECO:0007669"/>
    <property type="project" value="UniProtKB-ARBA"/>
</dbReference>
<name>A0A545B036_9ACTN</name>
<keyword evidence="4" id="KW-1185">Reference proteome</keyword>
<dbReference type="GO" id="GO:0008194">
    <property type="term" value="F:UDP-glycosyltransferase activity"/>
    <property type="evidence" value="ECO:0007669"/>
    <property type="project" value="InterPro"/>
</dbReference>
<evidence type="ECO:0000313" key="3">
    <source>
        <dbReference type="EMBL" id="TQS46937.1"/>
    </source>
</evidence>
<dbReference type="FunFam" id="3.40.50.2000:FF:000072">
    <property type="entry name" value="Glycosyl transferase"/>
    <property type="match status" value="1"/>
</dbReference>
<feature type="signal peptide" evidence="1">
    <location>
        <begin position="1"/>
        <end position="26"/>
    </location>
</feature>
<dbReference type="EMBL" id="VIRS01000001">
    <property type="protein sequence ID" value="TQS46937.1"/>
    <property type="molecule type" value="Genomic_DNA"/>
</dbReference>
<sequence>MRILFCGRPAYGHLYPLLPLAFAARAAGHTVVFATGADFVGKLAGYGFDAREAGISVGAAEAEATRRHPNGPVVDVLVTMFADVLPRRTMPDVHYLLSLIKPDLVVYEMSDVGAAGAARRAGVPCVSVTIGRSMPAGILAVAEPHLNWIWNGRPPADPMLGDAVLDFWPASIADPAPLAVPTRFPIRPVPWSPPGRWESPGTPLVYLTLGTVSYGKTDVFRAAIEGLAGLPVQVVVAVGPGDPSALGSVPSNVRIAQFVPQDQVLRDASVVVHHGGSGTTLGAAAHGLPQLILPQGADQFVNAEVISAQGSGLTLAEDDLSPGTVAACALALLGEPVHRATAQVLRDEIAAMPSPADALEALQGYVT</sequence>
<dbReference type="CDD" id="cd03784">
    <property type="entry name" value="GT1_Gtf-like"/>
    <property type="match status" value="1"/>
</dbReference>
<protein>
    <submittedName>
        <fullName evidence="3">Glycosyltransferase family 1 protein</fullName>
    </submittedName>
</protein>
<organism evidence="3 4">
    <name type="scientific">Cryptosporangium phraense</name>
    <dbReference type="NCBI Taxonomy" id="2593070"/>
    <lineage>
        <taxon>Bacteria</taxon>
        <taxon>Bacillati</taxon>
        <taxon>Actinomycetota</taxon>
        <taxon>Actinomycetes</taxon>
        <taxon>Cryptosporangiales</taxon>
        <taxon>Cryptosporangiaceae</taxon>
        <taxon>Cryptosporangium</taxon>
    </lineage>
</organism>
<feature type="domain" description="Erythromycin biosynthesis protein CIII-like C-terminal" evidence="2">
    <location>
        <begin position="227"/>
        <end position="361"/>
    </location>
</feature>
<gene>
    <name evidence="3" type="ORF">FL583_01290</name>
</gene>
<dbReference type="GO" id="GO:0017000">
    <property type="term" value="P:antibiotic biosynthetic process"/>
    <property type="evidence" value="ECO:0007669"/>
    <property type="project" value="UniProtKB-ARBA"/>
</dbReference>
<feature type="chain" id="PRO_5039721487" evidence="1">
    <location>
        <begin position="27"/>
        <end position="367"/>
    </location>
</feature>
<dbReference type="PANTHER" id="PTHR48050:SF13">
    <property type="entry name" value="STEROL 3-BETA-GLUCOSYLTRANSFERASE UGT80A2"/>
    <property type="match status" value="1"/>
</dbReference>
<evidence type="ECO:0000259" key="2">
    <source>
        <dbReference type="Pfam" id="PF06722"/>
    </source>
</evidence>
<comment type="caution">
    <text evidence="3">The sequence shown here is derived from an EMBL/GenBank/DDBJ whole genome shotgun (WGS) entry which is preliminary data.</text>
</comment>
<dbReference type="Pfam" id="PF06722">
    <property type="entry name" value="EryCIII-like_C"/>
    <property type="match status" value="1"/>
</dbReference>
<dbReference type="InterPro" id="IPR050426">
    <property type="entry name" value="Glycosyltransferase_28"/>
</dbReference>
<dbReference type="OrthoDB" id="5488434at2"/>
<evidence type="ECO:0000256" key="1">
    <source>
        <dbReference type="SAM" id="SignalP"/>
    </source>
</evidence>
<dbReference type="InterPro" id="IPR010610">
    <property type="entry name" value="EryCIII-like_C"/>
</dbReference>
<dbReference type="SUPFAM" id="SSF53756">
    <property type="entry name" value="UDP-Glycosyltransferase/glycogen phosphorylase"/>
    <property type="match status" value="1"/>
</dbReference>
<dbReference type="RefSeq" id="WP_142702555.1">
    <property type="nucleotide sequence ID" value="NZ_VIRS01000001.1"/>
</dbReference>
<keyword evidence="3" id="KW-0808">Transferase</keyword>
<dbReference type="PANTHER" id="PTHR48050">
    <property type="entry name" value="STEROL 3-BETA-GLUCOSYLTRANSFERASE"/>
    <property type="match status" value="1"/>
</dbReference>
<reference evidence="3 4" key="1">
    <citation type="submission" date="2019-07" db="EMBL/GenBank/DDBJ databases">
        <title>Cryptosporangium phraense sp. nov., isolated from plant litter.</title>
        <authorList>
            <person name="Suriyachadkun C."/>
        </authorList>
    </citation>
    <scope>NUCLEOTIDE SEQUENCE [LARGE SCALE GENOMIC DNA]</scope>
    <source>
        <strain evidence="3 4">A-T 5661</strain>
    </source>
</reference>
<dbReference type="InParanoid" id="A0A545B036"/>
<dbReference type="Gene3D" id="3.40.50.2000">
    <property type="entry name" value="Glycogen Phosphorylase B"/>
    <property type="match status" value="2"/>
</dbReference>
<evidence type="ECO:0000313" key="4">
    <source>
        <dbReference type="Proteomes" id="UP000317982"/>
    </source>
</evidence>
<dbReference type="AlphaFoldDB" id="A0A545B036"/>